<keyword evidence="2" id="KW-0560">Oxidoreductase</keyword>
<evidence type="ECO:0000313" key="4">
    <source>
        <dbReference type="Proteomes" id="UP000813444"/>
    </source>
</evidence>
<organism evidence="3 4">
    <name type="scientific">Stachybotrys elegans</name>
    <dbReference type="NCBI Taxonomy" id="80388"/>
    <lineage>
        <taxon>Eukaryota</taxon>
        <taxon>Fungi</taxon>
        <taxon>Dikarya</taxon>
        <taxon>Ascomycota</taxon>
        <taxon>Pezizomycotina</taxon>
        <taxon>Sordariomycetes</taxon>
        <taxon>Hypocreomycetidae</taxon>
        <taxon>Hypocreales</taxon>
        <taxon>Stachybotryaceae</taxon>
        <taxon>Stachybotrys</taxon>
    </lineage>
</organism>
<reference evidence="3" key="1">
    <citation type="journal article" date="2021" name="Nat. Commun.">
        <title>Genetic determinants of endophytism in the Arabidopsis root mycobiome.</title>
        <authorList>
            <person name="Mesny F."/>
            <person name="Miyauchi S."/>
            <person name="Thiergart T."/>
            <person name="Pickel B."/>
            <person name="Atanasova L."/>
            <person name="Karlsson M."/>
            <person name="Huettel B."/>
            <person name="Barry K.W."/>
            <person name="Haridas S."/>
            <person name="Chen C."/>
            <person name="Bauer D."/>
            <person name="Andreopoulos W."/>
            <person name="Pangilinan J."/>
            <person name="LaButti K."/>
            <person name="Riley R."/>
            <person name="Lipzen A."/>
            <person name="Clum A."/>
            <person name="Drula E."/>
            <person name="Henrissat B."/>
            <person name="Kohler A."/>
            <person name="Grigoriev I.V."/>
            <person name="Martin F.M."/>
            <person name="Hacquard S."/>
        </authorList>
    </citation>
    <scope>NUCLEOTIDE SEQUENCE</scope>
    <source>
        <strain evidence="3">MPI-CAGE-CH-0235</strain>
    </source>
</reference>
<dbReference type="InterPro" id="IPR002347">
    <property type="entry name" value="SDR_fam"/>
</dbReference>
<keyword evidence="4" id="KW-1185">Reference proteome</keyword>
<comment type="similarity">
    <text evidence="1">Belongs to the short-chain dehydrogenases/reductases (SDR) family.</text>
</comment>
<dbReference type="SUPFAM" id="SSF51735">
    <property type="entry name" value="NAD(P)-binding Rossmann-fold domains"/>
    <property type="match status" value="1"/>
</dbReference>
<dbReference type="InterPro" id="IPR036291">
    <property type="entry name" value="NAD(P)-bd_dom_sf"/>
</dbReference>
<dbReference type="Pfam" id="PF00106">
    <property type="entry name" value="adh_short"/>
    <property type="match status" value="1"/>
</dbReference>
<evidence type="ECO:0000256" key="1">
    <source>
        <dbReference type="ARBA" id="ARBA00006484"/>
    </source>
</evidence>
<name>A0A8K0SGI4_9HYPO</name>
<dbReference type="PANTHER" id="PTHR24320">
    <property type="entry name" value="RETINOL DEHYDROGENASE"/>
    <property type="match status" value="1"/>
</dbReference>
<proteinExistence type="inferred from homology"/>
<dbReference type="PANTHER" id="PTHR24320:SF283">
    <property type="entry name" value="RETINOL DEHYDROGENASE 11"/>
    <property type="match status" value="1"/>
</dbReference>
<evidence type="ECO:0000313" key="3">
    <source>
        <dbReference type="EMBL" id="KAH7305802.1"/>
    </source>
</evidence>
<dbReference type="Proteomes" id="UP000813444">
    <property type="component" value="Unassembled WGS sequence"/>
</dbReference>
<comment type="caution">
    <text evidence="3">The sequence shown here is derived from an EMBL/GenBank/DDBJ whole genome shotgun (WGS) entry which is preliminary data.</text>
</comment>
<protein>
    <submittedName>
        <fullName evidence="3">Uncharacterized protein</fullName>
    </submittedName>
</protein>
<dbReference type="EMBL" id="JAGPNK010000017">
    <property type="protein sequence ID" value="KAH7305802.1"/>
    <property type="molecule type" value="Genomic_DNA"/>
</dbReference>
<dbReference type="Gene3D" id="3.40.50.720">
    <property type="entry name" value="NAD(P)-binding Rossmann-like Domain"/>
    <property type="match status" value="1"/>
</dbReference>
<accession>A0A8K0SGI4</accession>
<dbReference type="AlphaFoldDB" id="A0A8K0SGI4"/>
<sequence length="334" mass="36388">MSRWTEDNTASDLMVEYAPIAKGKTILTTGVTPGSVGAAYVEAIAAASPALLILVGRSADKLAKESEIIKSKNPDVAVRTVISDLLSFKSVRQAAEEVNSWQDVPSIDVVMNCAGIMAVPYVLGEDGYEHQFTANHLSHFLLTNLIMAKILAAPEPRVVNVSSDGHRVHFIRWADINFDGGSVYNKWYAYGQSKTANMLMALSLAEKLGSRGLLALSLHPGLIMTTGLGAHLKFDDSRDSDMASLREADRQMGNRYGFGQGLGVVKSLTVEQGAATSIYASFEPGLKDHNGAYLLQSRLSDPFKDMVQPWATSPVEAEKLWRLSEEMVGEKFQY</sequence>
<evidence type="ECO:0000256" key="2">
    <source>
        <dbReference type="ARBA" id="ARBA00023002"/>
    </source>
</evidence>
<gene>
    <name evidence="3" type="ORF">B0I35DRAFT_454097</name>
</gene>
<dbReference type="GO" id="GO:0016491">
    <property type="term" value="F:oxidoreductase activity"/>
    <property type="evidence" value="ECO:0007669"/>
    <property type="project" value="UniProtKB-KW"/>
</dbReference>
<dbReference type="OrthoDB" id="191139at2759"/>